<keyword evidence="1" id="KW-1133">Transmembrane helix</keyword>
<keyword evidence="1" id="KW-0812">Transmembrane</keyword>
<dbReference type="EMBL" id="BJOU01000017">
    <property type="protein sequence ID" value="GED99145.1"/>
    <property type="molecule type" value="Genomic_DNA"/>
</dbReference>
<gene>
    <name evidence="3" type="ORF">nbrc107697_31840</name>
</gene>
<keyword evidence="4" id="KW-1185">Reference proteome</keyword>
<accession>A0A7I9V167</accession>
<reference evidence="4" key="1">
    <citation type="submission" date="2019-06" db="EMBL/GenBank/DDBJ databases">
        <title>Gordonia isolated from sludge of a wastewater treatment plant.</title>
        <authorList>
            <person name="Tamura T."/>
            <person name="Aoyama K."/>
            <person name="Kang Y."/>
            <person name="Saito S."/>
            <person name="Akiyama N."/>
            <person name="Yazawa K."/>
            <person name="Gonoi T."/>
            <person name="Mikami Y."/>
        </authorList>
    </citation>
    <scope>NUCLEOTIDE SEQUENCE [LARGE SCALE GENOMIC DNA]</scope>
    <source>
        <strain evidence="4">NBRC 107697</strain>
    </source>
</reference>
<comment type="caution">
    <text evidence="3">The sequence shown here is derived from an EMBL/GenBank/DDBJ whole genome shotgun (WGS) entry which is preliminary data.</text>
</comment>
<protein>
    <recommendedName>
        <fullName evidence="2">Peptidase C51 domain-containing protein</fullName>
    </recommendedName>
</protein>
<evidence type="ECO:0000313" key="3">
    <source>
        <dbReference type="EMBL" id="GED99145.1"/>
    </source>
</evidence>
<dbReference type="AlphaFoldDB" id="A0A7I9V167"/>
<dbReference type="Proteomes" id="UP000444980">
    <property type="component" value="Unassembled WGS sequence"/>
</dbReference>
<keyword evidence="1" id="KW-0472">Membrane</keyword>
<proteinExistence type="predicted"/>
<feature type="domain" description="Peptidase C51" evidence="2">
    <location>
        <begin position="104"/>
        <end position="192"/>
    </location>
</feature>
<evidence type="ECO:0000256" key="1">
    <source>
        <dbReference type="SAM" id="Phobius"/>
    </source>
</evidence>
<evidence type="ECO:0000313" key="4">
    <source>
        <dbReference type="Proteomes" id="UP000444980"/>
    </source>
</evidence>
<dbReference type="Pfam" id="PF05257">
    <property type="entry name" value="CHAP"/>
    <property type="match status" value="1"/>
</dbReference>
<dbReference type="InterPro" id="IPR007921">
    <property type="entry name" value="CHAP_dom"/>
</dbReference>
<sequence>MISDLTEVAQAAGTLVTMTNRGRNRWLRPMLVLAAAVVLVGGGVGWAASRSGDDGGWSSVFPQPRAAFPEVDTAVLSPQRRAIVAVLRAEYDHPHPGQYYAQGATEPWCADFVSWTMHQAGVTLVNPNSGSWRIPGVATLTDYFQSAHRFRGPDYAPQPGDVVLYAAPNRFRQHTNVVVAVDGTRVTTVGGNEPPTEISVNHFDRSTVEGIVGYGRPR</sequence>
<feature type="transmembrane region" description="Helical" evidence="1">
    <location>
        <begin position="30"/>
        <end position="48"/>
    </location>
</feature>
<organism evidence="3 4">
    <name type="scientific">Gordonia crocea</name>
    <dbReference type="NCBI Taxonomy" id="589162"/>
    <lineage>
        <taxon>Bacteria</taxon>
        <taxon>Bacillati</taxon>
        <taxon>Actinomycetota</taxon>
        <taxon>Actinomycetes</taxon>
        <taxon>Mycobacteriales</taxon>
        <taxon>Gordoniaceae</taxon>
        <taxon>Gordonia</taxon>
    </lineage>
</organism>
<evidence type="ECO:0000259" key="2">
    <source>
        <dbReference type="Pfam" id="PF05257"/>
    </source>
</evidence>
<name>A0A7I9V167_9ACTN</name>